<dbReference type="SMART" id="SM00055">
    <property type="entry name" value="FCH"/>
    <property type="match status" value="1"/>
</dbReference>
<protein>
    <recommendedName>
        <fullName evidence="7">Rho-GAP domain-containing protein</fullName>
    </recommendedName>
</protein>
<dbReference type="InterPro" id="IPR031160">
    <property type="entry name" value="F_BAR_dom"/>
</dbReference>
<dbReference type="InterPro" id="IPR051627">
    <property type="entry name" value="SLIT-ROBO_RhoGAP"/>
</dbReference>
<feature type="domain" description="F-BAR" evidence="4">
    <location>
        <begin position="21"/>
        <end position="301"/>
    </location>
</feature>
<sequence>MVRAVLCTANSRTVEHIVDMSKIRSQLNEQLRCLETRTEAQTAILLELNDYYRKKAELDGEYGKQLEKLARNIMQKHKNERYKRDSWTLHSTCGLWQQLVDQTKEEAKQKIALADLYSARLAVLIAQRADDLQRISRKCREIGALAHGEICRVLNELHTAMRTYQLCFLECSAVESKFRQAEENKAKYEENNPTKLGVTRKHRCLAKLYNKRLEKYNTVKLKCLKTRNEYLLCVQAANAALHKYFADDLSDLIDCMDLGMDQWLRGFINCTVTARKDICQKEMDALAELCGFKESLDSKADKQRFIEANHATFMLPKRFEFRGQFGDTISAVSATDVVAEELQQRHLQIERRLANVRVESEEIWKTLESTEKAVAERFMEAMTNPVVAADVPSDVSHEDCSDANIYNFKNRINANELYDFYLGKFSHYMLNSNLIERLEARANGIASALNGYSNKSFDGSTSSAVVPSSNSFCQDGDDSETFSSARNRAKKRIGSGLLSDGIRRPKLFGGSLDEYVEATGETIPLIITSTIRVLSQFALHHQGIFRISGSQIEINIFREAFEKGEDPLRHVVDATDVNSIAGVLKLYLRELRESLFPIFLFDQLTECAKCSNADEFIKQVAPLIQKLSKPTQFVLRYLFAFLNHLSEFSDENMMDPYNLAICFGPTLLPIPEGKDQVFYHNFVNELVKNLIVYHEQIFPTMLPGPRYEKYLIESEQALFIDEQESAISGDEETITTLVFDYSKEKSLTGLKTSGMPSSWNAGDVATEVLSAASNNAACTLYNQQESTATSDDHNPVVSNLSDDSMLSAKLVPGSDSGVTKKFESGNTSGASSQNVSLVNNDEIHSSQQKRKQEQIWSRRGCGVSSLREQLHHSRIQRSPSSSLDTLTFDNRFDGVMFGNKVSSVGNENRSRKTVFHEKLRNCGARFGPFSSA</sequence>
<keyword evidence="1 2" id="KW-0175">Coiled coil</keyword>
<dbReference type="SMART" id="SM00324">
    <property type="entry name" value="RhoGAP"/>
    <property type="match status" value="1"/>
</dbReference>
<dbReference type="PROSITE" id="PS51741">
    <property type="entry name" value="F_BAR"/>
    <property type="match status" value="1"/>
</dbReference>
<dbReference type="FunFam" id="1.20.1270.60:FF:000094">
    <property type="entry name" value="SLIT-ROBO Rho GTPase-activating 2 protein"/>
    <property type="match status" value="1"/>
</dbReference>
<dbReference type="FunFam" id="1.10.555.10:FF:000026">
    <property type="entry name" value="Rho GTPase activating protein 4"/>
    <property type="match status" value="1"/>
</dbReference>
<dbReference type="SUPFAM" id="SSF103657">
    <property type="entry name" value="BAR/IMD domain-like"/>
    <property type="match status" value="1"/>
</dbReference>
<dbReference type="OrthoDB" id="5981864at2759"/>
<evidence type="ECO:0000259" key="3">
    <source>
        <dbReference type="PROSITE" id="PS50238"/>
    </source>
</evidence>
<dbReference type="Gene3D" id="1.20.1270.60">
    <property type="entry name" value="Arfaptin homology (AH) domain/BAR domain"/>
    <property type="match status" value="1"/>
</dbReference>
<keyword evidence="6" id="KW-1185">Reference proteome</keyword>
<evidence type="ECO:0000313" key="6">
    <source>
        <dbReference type="Proteomes" id="UP000277928"/>
    </source>
</evidence>
<dbReference type="Pfam" id="PF00611">
    <property type="entry name" value="FCH"/>
    <property type="match status" value="1"/>
</dbReference>
<evidence type="ECO:0000313" key="5">
    <source>
        <dbReference type="EMBL" id="VDK87563.1"/>
    </source>
</evidence>
<evidence type="ECO:0000256" key="1">
    <source>
        <dbReference type="ARBA" id="ARBA00023054"/>
    </source>
</evidence>
<feature type="domain" description="Rho-GAP" evidence="3">
    <location>
        <begin position="510"/>
        <end position="698"/>
    </location>
</feature>
<dbReference type="AlphaFoldDB" id="A0A3P6TXH5"/>
<dbReference type="Gene3D" id="1.10.555.10">
    <property type="entry name" value="Rho GTPase activation protein"/>
    <property type="match status" value="1"/>
</dbReference>
<dbReference type="InterPro" id="IPR001060">
    <property type="entry name" value="FCH_dom"/>
</dbReference>
<dbReference type="CDD" id="cd07656">
    <property type="entry name" value="F-BAR_srGAP"/>
    <property type="match status" value="1"/>
</dbReference>
<dbReference type="STRING" id="42156.A0A3P6TXH5"/>
<dbReference type="GO" id="GO:0007165">
    <property type="term" value="P:signal transduction"/>
    <property type="evidence" value="ECO:0007669"/>
    <property type="project" value="InterPro"/>
</dbReference>
<name>A0A3P6TXH5_LITSI</name>
<dbReference type="InterPro" id="IPR008936">
    <property type="entry name" value="Rho_GTPase_activation_prot"/>
</dbReference>
<dbReference type="PROSITE" id="PS50238">
    <property type="entry name" value="RHOGAP"/>
    <property type="match status" value="1"/>
</dbReference>
<dbReference type="InterPro" id="IPR027267">
    <property type="entry name" value="AH/BAR_dom_sf"/>
</dbReference>
<dbReference type="Proteomes" id="UP000277928">
    <property type="component" value="Unassembled WGS sequence"/>
</dbReference>
<reference evidence="5 6" key="1">
    <citation type="submission" date="2018-08" db="EMBL/GenBank/DDBJ databases">
        <authorList>
            <person name="Laetsch R D."/>
            <person name="Stevens L."/>
            <person name="Kumar S."/>
            <person name="Blaxter L. M."/>
        </authorList>
    </citation>
    <scope>NUCLEOTIDE SEQUENCE [LARGE SCALE GENOMIC DNA]</scope>
</reference>
<evidence type="ECO:0000259" key="4">
    <source>
        <dbReference type="PROSITE" id="PS51741"/>
    </source>
</evidence>
<evidence type="ECO:0008006" key="7">
    <source>
        <dbReference type="Google" id="ProtNLM"/>
    </source>
</evidence>
<gene>
    <name evidence="5" type="ORF">NLS_LOCUS8228</name>
</gene>
<dbReference type="OMA" id="ARKDICQ"/>
<accession>A0A3P6TXH5</accession>
<organism evidence="5 6">
    <name type="scientific">Litomosoides sigmodontis</name>
    <name type="common">Filarial nematode worm</name>
    <dbReference type="NCBI Taxonomy" id="42156"/>
    <lineage>
        <taxon>Eukaryota</taxon>
        <taxon>Metazoa</taxon>
        <taxon>Ecdysozoa</taxon>
        <taxon>Nematoda</taxon>
        <taxon>Chromadorea</taxon>
        <taxon>Rhabditida</taxon>
        <taxon>Spirurina</taxon>
        <taxon>Spiruromorpha</taxon>
        <taxon>Filarioidea</taxon>
        <taxon>Onchocercidae</taxon>
        <taxon>Litomosoides</taxon>
    </lineage>
</organism>
<proteinExistence type="predicted"/>
<dbReference type="Pfam" id="PF00620">
    <property type="entry name" value="RhoGAP"/>
    <property type="match status" value="1"/>
</dbReference>
<dbReference type="PANTHER" id="PTHR14166">
    <property type="entry name" value="SLIT-ROBO RHO GTPASE ACTIVATING PROTEIN"/>
    <property type="match status" value="1"/>
</dbReference>
<dbReference type="InterPro" id="IPR000198">
    <property type="entry name" value="RhoGAP_dom"/>
</dbReference>
<dbReference type="EMBL" id="UYRX01000992">
    <property type="protein sequence ID" value="VDK87563.1"/>
    <property type="molecule type" value="Genomic_DNA"/>
</dbReference>
<evidence type="ECO:0000256" key="2">
    <source>
        <dbReference type="PROSITE-ProRule" id="PRU01077"/>
    </source>
</evidence>
<dbReference type="SUPFAM" id="SSF48350">
    <property type="entry name" value="GTPase activation domain, GAP"/>
    <property type="match status" value="1"/>
</dbReference>